<keyword evidence="2" id="KW-1185">Reference proteome</keyword>
<dbReference type="RefSeq" id="WP_151894141.1">
    <property type="nucleotide sequence ID" value="NZ_BKCF01000002.1"/>
</dbReference>
<dbReference type="AlphaFoldDB" id="A0A5J4G147"/>
<dbReference type="Gene3D" id="3.60.15.10">
    <property type="entry name" value="Ribonuclease Z/Hydroxyacylglutathione hydrolase-like"/>
    <property type="match status" value="1"/>
</dbReference>
<dbReference type="OrthoDB" id="9789133at2"/>
<dbReference type="EMBL" id="BKCF01000002">
    <property type="protein sequence ID" value="GEQ86216.1"/>
    <property type="molecule type" value="Genomic_DNA"/>
</dbReference>
<evidence type="ECO:0000313" key="1">
    <source>
        <dbReference type="EMBL" id="GEQ86216.1"/>
    </source>
</evidence>
<evidence type="ECO:0000313" key="2">
    <source>
        <dbReference type="Proteomes" id="UP000326994"/>
    </source>
</evidence>
<protein>
    <submittedName>
        <fullName evidence="1">Metal-dependent hydrolase</fullName>
    </submittedName>
</protein>
<reference evidence="1 2" key="1">
    <citation type="submission" date="2019-08" db="EMBL/GenBank/DDBJ databases">
        <title>Ulvibacter marinistellae sp. nov., isolated from a starfish, Patiria pectinifera.</title>
        <authorList>
            <person name="Kawano K."/>
            <person name="Ushijima N."/>
            <person name="Kihara M."/>
            <person name="Itoh H."/>
        </authorList>
    </citation>
    <scope>NUCLEOTIDE SEQUENCE [LARGE SCALE GENOMIC DNA]</scope>
    <source>
        <strain evidence="1 2">KK4</strain>
    </source>
</reference>
<dbReference type="GO" id="GO:0016787">
    <property type="term" value="F:hydrolase activity"/>
    <property type="evidence" value="ECO:0007669"/>
    <property type="project" value="UniProtKB-KW"/>
</dbReference>
<gene>
    <name evidence="1" type="ORF">ULMS_17240</name>
</gene>
<keyword evidence="1" id="KW-0378">Hydrolase</keyword>
<dbReference type="InterPro" id="IPR036866">
    <property type="entry name" value="RibonucZ/Hydroxyglut_hydro"/>
</dbReference>
<dbReference type="PANTHER" id="PTHR43546">
    <property type="entry name" value="UPF0173 METAL-DEPENDENT HYDROLASE MJ1163-RELATED"/>
    <property type="match status" value="1"/>
</dbReference>
<dbReference type="InterPro" id="IPR050114">
    <property type="entry name" value="UPF0173_UPF0282_UlaG_hydrolase"/>
</dbReference>
<dbReference type="Pfam" id="PF13483">
    <property type="entry name" value="Lactamase_B_3"/>
    <property type="match status" value="1"/>
</dbReference>
<accession>A0A5J4G147</accession>
<dbReference type="SUPFAM" id="SSF56281">
    <property type="entry name" value="Metallo-hydrolase/oxidoreductase"/>
    <property type="match status" value="1"/>
</dbReference>
<organism evidence="1 2">
    <name type="scientific">Patiriisocius marinistellae</name>
    <dbReference type="NCBI Taxonomy" id="2494560"/>
    <lineage>
        <taxon>Bacteria</taxon>
        <taxon>Pseudomonadati</taxon>
        <taxon>Bacteroidota</taxon>
        <taxon>Flavobacteriia</taxon>
        <taxon>Flavobacteriales</taxon>
        <taxon>Flavobacteriaceae</taxon>
        <taxon>Patiriisocius</taxon>
    </lineage>
</organism>
<dbReference type="PANTHER" id="PTHR43546:SF3">
    <property type="entry name" value="UPF0173 METAL-DEPENDENT HYDROLASE MJ1163"/>
    <property type="match status" value="1"/>
</dbReference>
<dbReference type="PROSITE" id="PS51257">
    <property type="entry name" value="PROKAR_LIPOPROTEIN"/>
    <property type="match status" value="1"/>
</dbReference>
<dbReference type="Proteomes" id="UP000326994">
    <property type="component" value="Unassembled WGS sequence"/>
</dbReference>
<comment type="caution">
    <text evidence="1">The sequence shown here is derived from an EMBL/GenBank/DDBJ whole genome shotgun (WGS) entry which is preliminary data.</text>
</comment>
<sequence length="264" mass="29797">MKKSAIVFCVLLSILSCKNNDKKVEQISEESTLEISEEKKTNFKITPISHATMVLEWDDEVIYVDPVGGINAFAGNPKATLVLVTDIHGDHFNTETLAAINENTRIIAPQAVFDKMDVELQDRTTVLENGKKIVSKTTEKVSLEAIPMYNLRPEALKFHEKGRGNGYIISKNGKRVYISGDTEDIPEMRQLKDIDVAFICMNLPYTMTVESAANAVLDFKPKKVYPYHYRGTDGMSDVKNFNNLIEGENKNIEVVQLDWYPETE</sequence>
<proteinExistence type="predicted"/>
<name>A0A5J4G147_9FLAO</name>